<comment type="caution">
    <text evidence="4">The sequence shown here is derived from an EMBL/GenBank/DDBJ whole genome shotgun (WGS) entry which is preliminary data.</text>
</comment>
<accession>A0A8J3YX02</accession>
<dbReference type="Gene3D" id="1.10.357.10">
    <property type="entry name" value="Tetracycline Repressor, domain 2"/>
    <property type="match status" value="1"/>
</dbReference>
<protein>
    <submittedName>
        <fullName evidence="4">TetR family transcriptional regulator</fullName>
    </submittedName>
</protein>
<dbReference type="AlphaFoldDB" id="A0A8J3YX02"/>
<dbReference type="PRINTS" id="PR00455">
    <property type="entry name" value="HTHTETR"/>
</dbReference>
<evidence type="ECO:0000313" key="5">
    <source>
        <dbReference type="Proteomes" id="UP000612585"/>
    </source>
</evidence>
<dbReference type="InterPro" id="IPR009057">
    <property type="entry name" value="Homeodomain-like_sf"/>
</dbReference>
<dbReference type="InterPro" id="IPR050109">
    <property type="entry name" value="HTH-type_TetR-like_transc_reg"/>
</dbReference>
<evidence type="ECO:0000259" key="3">
    <source>
        <dbReference type="PROSITE" id="PS50977"/>
    </source>
</evidence>
<gene>
    <name evidence="4" type="ORF">Vau01_006620</name>
</gene>
<dbReference type="Pfam" id="PF17931">
    <property type="entry name" value="TetR_C_23"/>
    <property type="match status" value="1"/>
</dbReference>
<dbReference type="SUPFAM" id="SSF46689">
    <property type="entry name" value="Homeodomain-like"/>
    <property type="match status" value="1"/>
</dbReference>
<organism evidence="4 5">
    <name type="scientific">Virgisporangium aurantiacum</name>
    <dbReference type="NCBI Taxonomy" id="175570"/>
    <lineage>
        <taxon>Bacteria</taxon>
        <taxon>Bacillati</taxon>
        <taxon>Actinomycetota</taxon>
        <taxon>Actinomycetes</taxon>
        <taxon>Micromonosporales</taxon>
        <taxon>Micromonosporaceae</taxon>
        <taxon>Virgisporangium</taxon>
    </lineage>
</organism>
<evidence type="ECO:0000256" key="1">
    <source>
        <dbReference type="ARBA" id="ARBA00023125"/>
    </source>
</evidence>
<dbReference type="InterPro" id="IPR041673">
    <property type="entry name" value="TetR_C_23"/>
</dbReference>
<sequence>MTQPPAQRGEQTRQLIIDTAVRLFGEQGYEKTTMRAIATAAGLAPSNAYYYFPSKDHLVQEFYTRIQVAHREAVAPHLAVQSDFGTRLHAAMTAGVTAMEPYHAFAGKFFRVAADPSSASNPFSDESEPARTMSQAIFRDVVGGATTTIDPELREVLPELLWLAQLGVTLFWVYDRSPGRGRTKLLVDRAVPLIDRMVGLSRLRVLRPAVREALSLYRALRN</sequence>
<evidence type="ECO:0000256" key="2">
    <source>
        <dbReference type="PROSITE-ProRule" id="PRU00335"/>
    </source>
</evidence>
<reference evidence="4" key="1">
    <citation type="submission" date="2021-01" db="EMBL/GenBank/DDBJ databases">
        <title>Whole genome shotgun sequence of Virgisporangium aurantiacum NBRC 16421.</title>
        <authorList>
            <person name="Komaki H."/>
            <person name="Tamura T."/>
        </authorList>
    </citation>
    <scope>NUCLEOTIDE SEQUENCE</scope>
    <source>
        <strain evidence="4">NBRC 16421</strain>
    </source>
</reference>
<keyword evidence="1 2" id="KW-0238">DNA-binding</keyword>
<dbReference type="GO" id="GO:0003700">
    <property type="term" value="F:DNA-binding transcription factor activity"/>
    <property type="evidence" value="ECO:0007669"/>
    <property type="project" value="TreeGrafter"/>
</dbReference>
<dbReference type="PANTHER" id="PTHR30055">
    <property type="entry name" value="HTH-TYPE TRANSCRIPTIONAL REGULATOR RUTR"/>
    <property type="match status" value="1"/>
</dbReference>
<keyword evidence="5" id="KW-1185">Reference proteome</keyword>
<dbReference type="InterPro" id="IPR036271">
    <property type="entry name" value="Tet_transcr_reg_TetR-rel_C_sf"/>
</dbReference>
<dbReference type="SUPFAM" id="SSF48498">
    <property type="entry name" value="Tetracyclin repressor-like, C-terminal domain"/>
    <property type="match status" value="1"/>
</dbReference>
<evidence type="ECO:0000313" key="4">
    <source>
        <dbReference type="EMBL" id="GIJ53146.1"/>
    </source>
</evidence>
<feature type="DNA-binding region" description="H-T-H motif" evidence="2">
    <location>
        <begin position="33"/>
        <end position="52"/>
    </location>
</feature>
<proteinExistence type="predicted"/>
<dbReference type="GO" id="GO:0000976">
    <property type="term" value="F:transcription cis-regulatory region binding"/>
    <property type="evidence" value="ECO:0007669"/>
    <property type="project" value="TreeGrafter"/>
</dbReference>
<dbReference type="EMBL" id="BOPG01000005">
    <property type="protein sequence ID" value="GIJ53146.1"/>
    <property type="molecule type" value="Genomic_DNA"/>
</dbReference>
<name>A0A8J3YX02_9ACTN</name>
<dbReference type="Proteomes" id="UP000612585">
    <property type="component" value="Unassembled WGS sequence"/>
</dbReference>
<dbReference type="InterPro" id="IPR001647">
    <property type="entry name" value="HTH_TetR"/>
</dbReference>
<dbReference type="PROSITE" id="PS50977">
    <property type="entry name" value="HTH_TETR_2"/>
    <property type="match status" value="1"/>
</dbReference>
<dbReference type="Pfam" id="PF00440">
    <property type="entry name" value="TetR_N"/>
    <property type="match status" value="1"/>
</dbReference>
<dbReference type="PANTHER" id="PTHR30055:SF146">
    <property type="entry name" value="HTH-TYPE TRANSCRIPTIONAL DUAL REGULATOR CECR"/>
    <property type="match status" value="1"/>
</dbReference>
<feature type="domain" description="HTH tetR-type" evidence="3">
    <location>
        <begin position="10"/>
        <end position="70"/>
    </location>
</feature>